<sequence length="359" mass="39809">MALNRWLYALPLVLPTALMLRAWALQAPVGAFIEEIASQGRYVLKNGTSVPIQTSVFGIPILDKAFSPLAIIFSPLAFYEDPRAWWQCVVFLTDGASIGTLLMFESLRNANQGTLFQAAFFVPTFLGQFVTLGAVAPLYLYLFYALSPLSKYSNANARQFDRAGVAAALPSTFASFLFPLGISFFHPNLEVRHLANWYWQIFPITSSILLFALSSVIRPFVASRQTEAVQQHSNTSINVRGGIMATVSAASYWYMLLFSPLPVSELFFPKYFIELPEDALTATFTLLQYDYISASATVLLWLAYNFGDLKNAGVCQVSWVRIVLYSVAIGVLGGPGVLVWFGWLARENMMAKLEHAKTG</sequence>
<feature type="transmembrane region" description="Helical" evidence="1">
    <location>
        <begin position="279"/>
        <end position="302"/>
    </location>
</feature>
<feature type="transmembrane region" description="Helical" evidence="1">
    <location>
        <begin position="84"/>
        <end position="104"/>
    </location>
</feature>
<keyword evidence="1" id="KW-1133">Transmembrane helix</keyword>
<dbReference type="RefSeq" id="XP_018660675.1">
    <property type="nucleotide sequence ID" value="XM_018806194.1"/>
</dbReference>
<evidence type="ECO:0000256" key="2">
    <source>
        <dbReference type="SAM" id="SignalP"/>
    </source>
</evidence>
<evidence type="ECO:0000313" key="4">
    <source>
        <dbReference type="Proteomes" id="UP000054821"/>
    </source>
</evidence>
<reference evidence="3 4" key="1">
    <citation type="journal article" date="2016" name="Genome Announc.">
        <title>Draft Whole-Genome Sequence of Trichoderma gamsii T6085, a Promising Biocontrol Agent of Fusarium Head Blight on Wheat.</title>
        <authorList>
            <person name="Baroncelli R."/>
            <person name="Zapparata A."/>
            <person name="Piaggeschi G."/>
            <person name="Sarrocco S."/>
            <person name="Vannacci G."/>
        </authorList>
    </citation>
    <scope>NUCLEOTIDE SEQUENCE [LARGE SCALE GENOMIC DNA]</scope>
    <source>
        <strain evidence="3 4">T6085</strain>
    </source>
</reference>
<dbReference type="Proteomes" id="UP000054821">
    <property type="component" value="Unassembled WGS sequence"/>
</dbReference>
<keyword evidence="2" id="KW-0732">Signal</keyword>
<gene>
    <name evidence="3" type="ORF">TGAM01_v200444</name>
</gene>
<evidence type="ECO:0000256" key="1">
    <source>
        <dbReference type="SAM" id="Phobius"/>
    </source>
</evidence>
<organism evidence="3 4">
    <name type="scientific">Trichoderma gamsii</name>
    <dbReference type="NCBI Taxonomy" id="398673"/>
    <lineage>
        <taxon>Eukaryota</taxon>
        <taxon>Fungi</taxon>
        <taxon>Dikarya</taxon>
        <taxon>Ascomycota</taxon>
        <taxon>Pezizomycotina</taxon>
        <taxon>Sordariomycetes</taxon>
        <taxon>Hypocreomycetidae</taxon>
        <taxon>Hypocreales</taxon>
        <taxon>Hypocreaceae</taxon>
        <taxon>Trichoderma</taxon>
    </lineage>
</organism>
<keyword evidence="1" id="KW-0472">Membrane</keyword>
<keyword evidence="4" id="KW-1185">Reference proteome</keyword>
<feature type="transmembrane region" description="Helical" evidence="1">
    <location>
        <begin position="164"/>
        <end position="185"/>
    </location>
</feature>
<comment type="caution">
    <text evidence="3">The sequence shown here is derived from an EMBL/GenBank/DDBJ whole genome shotgun (WGS) entry which is preliminary data.</text>
</comment>
<dbReference type="AlphaFoldDB" id="A0A2P5A3C0"/>
<feature type="transmembrane region" description="Helical" evidence="1">
    <location>
        <begin position="237"/>
        <end position="258"/>
    </location>
</feature>
<feature type="transmembrane region" description="Helical" evidence="1">
    <location>
        <begin position="116"/>
        <end position="144"/>
    </location>
</feature>
<protein>
    <submittedName>
        <fullName evidence="3">Uncharacterized protein</fullName>
    </submittedName>
</protein>
<dbReference type="EMBL" id="JPDN02000001">
    <property type="protein sequence ID" value="PON31025.1"/>
    <property type="molecule type" value="Genomic_DNA"/>
</dbReference>
<feature type="transmembrane region" description="Helical" evidence="1">
    <location>
        <begin position="197"/>
        <end position="217"/>
    </location>
</feature>
<feature type="chain" id="PRO_5015122369" evidence="2">
    <location>
        <begin position="25"/>
        <end position="359"/>
    </location>
</feature>
<name>A0A2P5A3C0_9HYPO</name>
<proteinExistence type="predicted"/>
<feature type="transmembrane region" description="Helical" evidence="1">
    <location>
        <begin position="322"/>
        <end position="345"/>
    </location>
</feature>
<keyword evidence="1" id="KW-0812">Transmembrane</keyword>
<evidence type="ECO:0000313" key="3">
    <source>
        <dbReference type="EMBL" id="PON31025.1"/>
    </source>
</evidence>
<accession>A0A2P5A3C0</accession>
<dbReference type="GeneID" id="29986277"/>
<feature type="signal peptide" evidence="2">
    <location>
        <begin position="1"/>
        <end position="24"/>
    </location>
</feature>